<accession>A0ABV7ZZY3</accession>
<reference evidence="2" key="1">
    <citation type="journal article" date="2019" name="Int. J. Syst. Evol. Microbiol.">
        <title>The Global Catalogue of Microorganisms (GCM) 10K type strain sequencing project: providing services to taxonomists for standard genome sequencing and annotation.</title>
        <authorList>
            <consortium name="The Broad Institute Genomics Platform"/>
            <consortium name="The Broad Institute Genome Sequencing Center for Infectious Disease"/>
            <person name="Wu L."/>
            <person name="Ma J."/>
        </authorList>
    </citation>
    <scope>NUCLEOTIDE SEQUENCE [LARGE SCALE GENOMIC DNA]</scope>
    <source>
        <strain evidence="2">IBRC 10765</strain>
    </source>
</reference>
<proteinExistence type="predicted"/>
<organism evidence="1 2">
    <name type="scientific">Saccharospirillum mangrovi</name>
    <dbReference type="NCBI Taxonomy" id="2161747"/>
    <lineage>
        <taxon>Bacteria</taxon>
        <taxon>Pseudomonadati</taxon>
        <taxon>Pseudomonadota</taxon>
        <taxon>Gammaproteobacteria</taxon>
        <taxon>Oceanospirillales</taxon>
        <taxon>Saccharospirillaceae</taxon>
        <taxon>Saccharospirillum</taxon>
    </lineage>
</organism>
<sequence>MFGFLKGDPKKKLQKAYEEKLSAAMKAQRSGDIKTYSLLTEEAEAIRAQINALS</sequence>
<evidence type="ECO:0000313" key="1">
    <source>
        <dbReference type="EMBL" id="MFC3852931.1"/>
    </source>
</evidence>
<dbReference type="EMBL" id="JBHRYR010000003">
    <property type="protein sequence ID" value="MFC3852931.1"/>
    <property type="molecule type" value="Genomic_DNA"/>
</dbReference>
<name>A0ABV7ZZY3_9GAMM</name>
<comment type="caution">
    <text evidence="1">The sequence shown here is derived from an EMBL/GenBank/DDBJ whole genome shotgun (WGS) entry which is preliminary data.</text>
</comment>
<evidence type="ECO:0000313" key="2">
    <source>
        <dbReference type="Proteomes" id="UP001595617"/>
    </source>
</evidence>
<dbReference type="Proteomes" id="UP001595617">
    <property type="component" value="Unassembled WGS sequence"/>
</dbReference>
<dbReference type="Pfam" id="PF20027">
    <property type="entry name" value="DUF6435"/>
    <property type="match status" value="1"/>
</dbReference>
<gene>
    <name evidence="1" type="ORF">ACFOOG_08815</name>
</gene>
<keyword evidence="2" id="KW-1185">Reference proteome</keyword>
<protein>
    <submittedName>
        <fullName evidence="1">DUF6435 family protein</fullName>
    </submittedName>
</protein>
<dbReference type="InterPro" id="IPR045493">
    <property type="entry name" value="DUF6435"/>
</dbReference>
<dbReference type="NCBIfam" id="NF033487">
    <property type="entry name" value="Lacal_2735_fam"/>
    <property type="match status" value="1"/>
</dbReference>
<dbReference type="RefSeq" id="WP_380695602.1">
    <property type="nucleotide sequence ID" value="NZ_JBHRYR010000003.1"/>
</dbReference>